<evidence type="ECO:0000313" key="2">
    <source>
        <dbReference type="Proteomes" id="UP001597413"/>
    </source>
</evidence>
<evidence type="ECO:0000313" key="1">
    <source>
        <dbReference type="EMBL" id="MFD2173430.1"/>
    </source>
</evidence>
<reference evidence="2" key="1">
    <citation type="journal article" date="2019" name="Int. J. Syst. Evol. Microbiol.">
        <title>The Global Catalogue of Microorganisms (GCM) 10K type strain sequencing project: providing services to taxonomists for standard genome sequencing and annotation.</title>
        <authorList>
            <consortium name="The Broad Institute Genomics Platform"/>
            <consortium name="The Broad Institute Genome Sequencing Center for Infectious Disease"/>
            <person name="Wu L."/>
            <person name="Ma J."/>
        </authorList>
    </citation>
    <scope>NUCLEOTIDE SEQUENCE [LARGE SCALE GENOMIC DNA]</scope>
    <source>
        <strain evidence="2">CCUG 55131</strain>
    </source>
</reference>
<accession>A0ABW5A6G1</accession>
<proteinExistence type="predicted"/>
<sequence>MKMMENTFSVGLRGKTWAAFPHDRAQLLNRFHSEPMHLHCVEARGEIKSDGGALGRIAISILDKTFGATSCPACPVDASLLRLRGGVRAKSGPWRIKGAQKRLGPRASGLCCGNIAGGKAFEVTQPMQ</sequence>
<comment type="caution">
    <text evidence="1">The sequence shown here is derived from an EMBL/GenBank/DDBJ whole genome shotgun (WGS) entry which is preliminary data.</text>
</comment>
<protein>
    <submittedName>
        <fullName evidence="1">Uncharacterized protein</fullName>
    </submittedName>
</protein>
<gene>
    <name evidence="1" type="ORF">ACFSM0_04915</name>
</gene>
<dbReference type="EMBL" id="JBHUIX010000004">
    <property type="protein sequence ID" value="MFD2173430.1"/>
    <property type="molecule type" value="Genomic_DNA"/>
</dbReference>
<dbReference type="Proteomes" id="UP001597413">
    <property type="component" value="Unassembled WGS sequence"/>
</dbReference>
<keyword evidence="2" id="KW-1185">Reference proteome</keyword>
<organism evidence="1 2">
    <name type="scientific">Rhodobacter lacus</name>
    <dbReference type="NCBI Taxonomy" id="1641972"/>
    <lineage>
        <taxon>Bacteria</taxon>
        <taxon>Pseudomonadati</taxon>
        <taxon>Pseudomonadota</taxon>
        <taxon>Alphaproteobacteria</taxon>
        <taxon>Rhodobacterales</taxon>
        <taxon>Rhodobacter group</taxon>
        <taxon>Rhodobacter</taxon>
    </lineage>
</organism>
<name>A0ABW5A6G1_9RHOB</name>